<sequence length="977" mass="107010">MLTATLVLFPLLYLTLELPKRIINDAIGAEGGTVTVQGVEFGQITFLMMLCGLFLASVLAHGAMKMRINTMTGVLSERMLRRLRYTLIARILRFPSPYFERTSQGELVSMVTSEVEPMGGLMGNAVSQPILQAGQMLTILGFLFVQSFAFGIAACAMIPLQAWIIPRMQRQINVLNKARVIEVRALASEIGESAAGALTLRLNRGWRHRLAMISARLGRLYHVRFQIYRKKYFMKFVNNFIGQLTPFLFYTIGGFLAIKGEITVGALVAALAAYKDLSSPWRELLIYYNQSQDMAMRWETIIDRFAPQQMIDTSLFEGAALDNPQLVGDIELRGVSVVDAEGATVLNDLNATFPAASSIAITVPDEQDRRALSMLLTRELLPSHGQVHIAGQNLSALHQITIASRIGYVGTAPVLFEGLLGDNFNMALLTSPQVPPPDMAVIVESERTGNSTDPLDVPWLDAAAAKVTDIEALQDWWIELITSIGLNDFLLDRAIEQKLFPKRHPELARKLTDLRAEIATEVRGAGLADQVAFFDETTYNPALPVAENLIFAMPLVPVTAQVLIEHPSFALLLDKLDLEDDLLQLAADVVDLLDKIFGVDGTDHPLFRKLGLQPSSFEAALELLPVYRRGAPLSLSQKAQLLAVSLVIPAEKIGPAFPADIMTRVMQMRRAHSATLQETTQDIFVPLSTDAPVEGLSVLENALFGKIKDGVNAKALLSLVGKRLRSAGLQGAILGQLFYLPVTLGGRNLSAMLSETVALGRATVKRPDVLILDQPLASFDAEISKNLHVQLRNLLPQTIIICLGSDIALPEKFDHHLLMQQGRLSGMVSDGEGEKHQTFSADMARKLRALQRAELLSGLARKQLQLLAFGARWYHAAAGDYVFRQGDDPSIGAFLILEGTAELLDPRQDGDNQIVTVSSPGDLVGELGLIRGVPRALDMRATTDLTCLRISAEDFFAVVKNDAPTAYKLLQVVAGYV</sequence>
<keyword evidence="10" id="KW-1185">Reference proteome</keyword>
<evidence type="ECO:0000259" key="6">
    <source>
        <dbReference type="PROSITE" id="PS50042"/>
    </source>
</evidence>
<dbReference type="InterPro" id="IPR039421">
    <property type="entry name" value="Type_1_exporter"/>
</dbReference>
<proteinExistence type="predicted"/>
<protein>
    <submittedName>
        <fullName evidence="9">ABC transporter, transmembrane ATP-binding protein, putative</fullName>
    </submittedName>
</protein>
<reference evidence="9 10" key="1">
    <citation type="submission" date="2007-11" db="EMBL/GenBank/DDBJ databases">
        <authorList>
            <person name="Wagner-Dobler I."/>
            <person name="Ferriera S."/>
            <person name="Johnson J."/>
            <person name="Kravitz S."/>
            <person name="Beeson K."/>
            <person name="Sutton G."/>
            <person name="Rogers Y.-H."/>
            <person name="Friedman R."/>
            <person name="Frazier M."/>
            <person name="Venter J.C."/>
        </authorList>
    </citation>
    <scope>NUCLEOTIDE SEQUENCE [LARGE SCALE GENOMIC DNA]</scope>
    <source>
        <strain evidence="9 10">HEL-45</strain>
    </source>
</reference>
<feature type="transmembrane region" description="Helical" evidence="5">
    <location>
        <begin position="236"/>
        <end position="258"/>
    </location>
</feature>
<dbReference type="PANTHER" id="PTHR43394">
    <property type="entry name" value="ATP-DEPENDENT PERMEASE MDL1, MITOCHONDRIAL"/>
    <property type="match status" value="1"/>
</dbReference>
<keyword evidence="4 5" id="KW-0472">Membrane</keyword>
<evidence type="ECO:0000256" key="2">
    <source>
        <dbReference type="ARBA" id="ARBA00022692"/>
    </source>
</evidence>
<dbReference type="Gene3D" id="3.40.50.300">
    <property type="entry name" value="P-loop containing nucleotide triphosphate hydrolases"/>
    <property type="match status" value="2"/>
</dbReference>
<dbReference type="SUPFAM" id="SSF52540">
    <property type="entry name" value="P-loop containing nucleoside triphosphate hydrolases"/>
    <property type="match status" value="2"/>
</dbReference>
<gene>
    <name evidence="9" type="ORF">OIHEL45_15394</name>
</gene>
<keyword evidence="2 5" id="KW-0812">Transmembrane</keyword>
<feature type="domain" description="Cyclic nucleotide-binding" evidence="6">
    <location>
        <begin position="855"/>
        <end position="959"/>
    </location>
</feature>
<dbReference type="Gene3D" id="2.60.120.10">
    <property type="entry name" value="Jelly Rolls"/>
    <property type="match status" value="1"/>
</dbReference>
<dbReference type="InterPro" id="IPR014710">
    <property type="entry name" value="RmlC-like_jellyroll"/>
</dbReference>
<evidence type="ECO:0000313" key="10">
    <source>
        <dbReference type="Proteomes" id="UP000003257"/>
    </source>
</evidence>
<keyword evidence="9" id="KW-0067">ATP-binding</keyword>
<accession>A0ABP2D7Q9</accession>
<dbReference type="InterPro" id="IPR027417">
    <property type="entry name" value="P-loop_NTPase"/>
</dbReference>
<organism evidence="9 10">
    <name type="scientific">Sulfitobacter indolifex HEL-45</name>
    <dbReference type="NCBI Taxonomy" id="391624"/>
    <lineage>
        <taxon>Bacteria</taxon>
        <taxon>Pseudomonadati</taxon>
        <taxon>Pseudomonadota</taxon>
        <taxon>Alphaproteobacteria</taxon>
        <taxon>Rhodobacterales</taxon>
        <taxon>Roseobacteraceae</taxon>
        <taxon>Sulfitobacter</taxon>
    </lineage>
</organism>
<dbReference type="Proteomes" id="UP000003257">
    <property type="component" value="Unassembled WGS sequence"/>
</dbReference>
<name>A0ABP2D7Q9_9RHOB</name>
<dbReference type="PROSITE" id="PS50893">
    <property type="entry name" value="ABC_TRANSPORTER_2"/>
    <property type="match status" value="1"/>
</dbReference>
<dbReference type="InterPro" id="IPR000595">
    <property type="entry name" value="cNMP-bd_dom"/>
</dbReference>
<evidence type="ECO:0000313" key="9">
    <source>
        <dbReference type="EMBL" id="EDQ04326.1"/>
    </source>
</evidence>
<dbReference type="Pfam" id="PF00027">
    <property type="entry name" value="cNMP_binding"/>
    <property type="match status" value="1"/>
</dbReference>
<evidence type="ECO:0000256" key="3">
    <source>
        <dbReference type="ARBA" id="ARBA00022989"/>
    </source>
</evidence>
<comment type="subcellular location">
    <subcellularLocation>
        <location evidence="1">Cell membrane</location>
        <topology evidence="1">Multi-pass membrane protein</topology>
    </subcellularLocation>
</comment>
<feature type="domain" description="ABC transporter" evidence="7">
    <location>
        <begin position="330"/>
        <end position="846"/>
    </location>
</feature>
<comment type="caution">
    <text evidence="9">The sequence shown here is derived from an EMBL/GenBank/DDBJ whole genome shotgun (WGS) entry which is preliminary data.</text>
</comment>
<dbReference type="PANTHER" id="PTHR43394:SF1">
    <property type="entry name" value="ATP-BINDING CASSETTE SUB-FAMILY B MEMBER 10, MITOCHONDRIAL"/>
    <property type="match status" value="1"/>
</dbReference>
<dbReference type="GO" id="GO:0005524">
    <property type="term" value="F:ATP binding"/>
    <property type="evidence" value="ECO:0007669"/>
    <property type="project" value="UniProtKB-KW"/>
</dbReference>
<dbReference type="CDD" id="cd00038">
    <property type="entry name" value="CAP_ED"/>
    <property type="match status" value="1"/>
</dbReference>
<dbReference type="SMART" id="SM00100">
    <property type="entry name" value="cNMP"/>
    <property type="match status" value="1"/>
</dbReference>
<dbReference type="InterPro" id="IPR003439">
    <property type="entry name" value="ABC_transporter-like_ATP-bd"/>
</dbReference>
<dbReference type="RefSeq" id="WP_007120090.1">
    <property type="nucleotide sequence ID" value="NZ_ABID01000004.1"/>
</dbReference>
<evidence type="ECO:0000259" key="7">
    <source>
        <dbReference type="PROSITE" id="PS50893"/>
    </source>
</evidence>
<evidence type="ECO:0000256" key="1">
    <source>
        <dbReference type="ARBA" id="ARBA00004651"/>
    </source>
</evidence>
<feature type="transmembrane region" description="Helical" evidence="5">
    <location>
        <begin position="136"/>
        <end position="160"/>
    </location>
</feature>
<evidence type="ECO:0000259" key="8">
    <source>
        <dbReference type="PROSITE" id="PS50929"/>
    </source>
</evidence>
<dbReference type="PROSITE" id="PS50929">
    <property type="entry name" value="ABC_TM1F"/>
    <property type="match status" value="1"/>
</dbReference>
<dbReference type="EMBL" id="ABID01000004">
    <property type="protein sequence ID" value="EDQ04326.1"/>
    <property type="molecule type" value="Genomic_DNA"/>
</dbReference>
<dbReference type="Pfam" id="PF00664">
    <property type="entry name" value="ABC_membrane"/>
    <property type="match status" value="1"/>
</dbReference>
<dbReference type="PROSITE" id="PS50042">
    <property type="entry name" value="CNMP_BINDING_3"/>
    <property type="match status" value="1"/>
</dbReference>
<dbReference type="InterPro" id="IPR036640">
    <property type="entry name" value="ABC1_TM_sf"/>
</dbReference>
<keyword evidence="9" id="KW-0547">Nucleotide-binding</keyword>
<feature type="transmembrane region" description="Helical" evidence="5">
    <location>
        <begin position="43"/>
        <end position="62"/>
    </location>
</feature>
<keyword evidence="3 5" id="KW-1133">Transmembrane helix</keyword>
<evidence type="ECO:0000256" key="4">
    <source>
        <dbReference type="ARBA" id="ARBA00023136"/>
    </source>
</evidence>
<dbReference type="InterPro" id="IPR018490">
    <property type="entry name" value="cNMP-bd_dom_sf"/>
</dbReference>
<evidence type="ECO:0000256" key="5">
    <source>
        <dbReference type="SAM" id="Phobius"/>
    </source>
</evidence>
<dbReference type="InterPro" id="IPR011527">
    <property type="entry name" value="ABC1_TM_dom"/>
</dbReference>
<dbReference type="Gene3D" id="1.20.1560.10">
    <property type="entry name" value="ABC transporter type 1, transmembrane domain"/>
    <property type="match status" value="1"/>
</dbReference>
<dbReference type="SUPFAM" id="SSF51206">
    <property type="entry name" value="cAMP-binding domain-like"/>
    <property type="match status" value="1"/>
</dbReference>
<dbReference type="CDD" id="cd07346">
    <property type="entry name" value="ABC_6TM_exporters"/>
    <property type="match status" value="1"/>
</dbReference>
<feature type="domain" description="ABC transmembrane type-1" evidence="8">
    <location>
        <begin position="20"/>
        <end position="293"/>
    </location>
</feature>
<dbReference type="SUPFAM" id="SSF90123">
    <property type="entry name" value="ABC transporter transmembrane region"/>
    <property type="match status" value="1"/>
</dbReference>